<feature type="region of interest" description="Disordered" evidence="1">
    <location>
        <begin position="304"/>
        <end position="396"/>
    </location>
</feature>
<dbReference type="EMBL" id="JAVRRG010000078">
    <property type="protein sequence ID" value="KAK5089409.1"/>
    <property type="molecule type" value="Genomic_DNA"/>
</dbReference>
<dbReference type="PROSITE" id="PS50800">
    <property type="entry name" value="SAP"/>
    <property type="match status" value="1"/>
</dbReference>
<dbReference type="PANTHER" id="PTHR14134:SF2">
    <property type="entry name" value="E3 UBIQUITIN-PROTEIN LIGASE RAD18"/>
    <property type="match status" value="1"/>
</dbReference>
<feature type="region of interest" description="Disordered" evidence="1">
    <location>
        <begin position="27"/>
        <end position="115"/>
    </location>
</feature>
<evidence type="ECO:0000259" key="2">
    <source>
        <dbReference type="PROSITE" id="PS50800"/>
    </source>
</evidence>
<evidence type="ECO:0000313" key="4">
    <source>
        <dbReference type="Proteomes" id="UP001345013"/>
    </source>
</evidence>
<sequence>MKLRRNWTVEELVAHFTQSRDAILAYAQQPPPQQHDHEFERPKKRRKIEPTTNGAGRRSTRSQSRKIAASASQASPEPTSTQEEVADSEEEGSVYQDEHPRKQSQKPTSAADNDLHDGLVACPSCHRHRCLAGLPTSPEPSITTQAQPATNGTASLAFAQRTKSPTVTAQKDRLPSINYALYTETSLRKKLKELAIPNHGNKELMRKRHTEWMNLWNANCDSSRPKPKRDLLRELDTWERTLGRQIERNTTTSSGVMVKDFDRDGWVKTQKGEFDDLIKQAREKRKAAVMSEKDGAQDTMMADEAPASAQQGAESLKEQAPESTTTATEQADTRVIGEPLPQHSGVEVAPQADEIPTTPQKPRTDPPIDLISSPASAMPGDQSQQTPGRQRSKFFV</sequence>
<reference evidence="3 4" key="1">
    <citation type="submission" date="2023-08" db="EMBL/GenBank/DDBJ databases">
        <title>Black Yeasts Isolated from many extreme environments.</title>
        <authorList>
            <person name="Coleine C."/>
            <person name="Stajich J.E."/>
            <person name="Selbmann L."/>
        </authorList>
    </citation>
    <scope>NUCLEOTIDE SEQUENCE [LARGE SCALE GENOMIC DNA]</scope>
    <source>
        <strain evidence="3 4">CCFEE 5885</strain>
    </source>
</reference>
<evidence type="ECO:0000256" key="1">
    <source>
        <dbReference type="SAM" id="MobiDB-lite"/>
    </source>
</evidence>
<accession>A0ABR0K6N1</accession>
<dbReference type="InterPro" id="IPR039577">
    <property type="entry name" value="Rad18"/>
</dbReference>
<gene>
    <name evidence="3" type="primary">RAD18</name>
    <name evidence="3" type="ORF">LTR24_006225</name>
</gene>
<comment type="caution">
    <text evidence="3">The sequence shown here is derived from an EMBL/GenBank/DDBJ whole genome shotgun (WGS) entry which is preliminary data.</text>
</comment>
<keyword evidence="3" id="KW-0012">Acyltransferase</keyword>
<feature type="domain" description="SAP" evidence="2">
    <location>
        <begin position="179"/>
        <end position="213"/>
    </location>
</feature>
<dbReference type="EC" id="2.3.2.27" evidence="3"/>
<feature type="compositionally biased region" description="Polar residues" evidence="1">
    <location>
        <begin position="70"/>
        <end position="83"/>
    </location>
</feature>
<dbReference type="SMART" id="SM00513">
    <property type="entry name" value="SAP"/>
    <property type="match status" value="1"/>
</dbReference>
<evidence type="ECO:0000313" key="3">
    <source>
        <dbReference type="EMBL" id="KAK5089409.1"/>
    </source>
</evidence>
<keyword evidence="4" id="KW-1185">Reference proteome</keyword>
<protein>
    <submittedName>
        <fullName evidence="3">E3 ubiquitin-protein ligase rad18</fullName>
        <ecNumber evidence="3">2.3.2.27</ecNumber>
    </submittedName>
</protein>
<dbReference type="GO" id="GO:0061630">
    <property type="term" value="F:ubiquitin protein ligase activity"/>
    <property type="evidence" value="ECO:0007669"/>
    <property type="project" value="UniProtKB-EC"/>
</dbReference>
<dbReference type="PANTHER" id="PTHR14134">
    <property type="entry name" value="E3 UBIQUITIN-PROTEIN LIGASE RAD18"/>
    <property type="match status" value="1"/>
</dbReference>
<dbReference type="Proteomes" id="UP001345013">
    <property type="component" value="Unassembled WGS sequence"/>
</dbReference>
<feature type="compositionally biased region" description="Polar residues" evidence="1">
    <location>
        <begin position="321"/>
        <end position="330"/>
    </location>
</feature>
<organism evidence="3 4">
    <name type="scientific">Lithohypha guttulata</name>
    <dbReference type="NCBI Taxonomy" id="1690604"/>
    <lineage>
        <taxon>Eukaryota</taxon>
        <taxon>Fungi</taxon>
        <taxon>Dikarya</taxon>
        <taxon>Ascomycota</taxon>
        <taxon>Pezizomycotina</taxon>
        <taxon>Eurotiomycetes</taxon>
        <taxon>Chaetothyriomycetidae</taxon>
        <taxon>Chaetothyriales</taxon>
        <taxon>Trichomeriaceae</taxon>
        <taxon>Lithohypha</taxon>
    </lineage>
</organism>
<dbReference type="InterPro" id="IPR003034">
    <property type="entry name" value="SAP_dom"/>
</dbReference>
<keyword evidence="3" id="KW-0808">Transferase</keyword>
<name>A0ABR0K6N1_9EURO</name>
<proteinExistence type="predicted"/>